<feature type="transmembrane region" description="Helical" evidence="2">
    <location>
        <begin position="253"/>
        <end position="277"/>
    </location>
</feature>
<dbReference type="InterPro" id="IPR036388">
    <property type="entry name" value="WH-like_DNA-bd_sf"/>
</dbReference>
<dbReference type="GO" id="GO:0000428">
    <property type="term" value="C:DNA-directed RNA polymerase complex"/>
    <property type="evidence" value="ECO:0007669"/>
    <property type="project" value="UniProtKB-KW"/>
</dbReference>
<evidence type="ECO:0000256" key="2">
    <source>
        <dbReference type="SAM" id="Phobius"/>
    </source>
</evidence>
<evidence type="ECO:0000256" key="1">
    <source>
        <dbReference type="SAM" id="MobiDB-lite"/>
    </source>
</evidence>
<keyword evidence="2" id="KW-0812">Transmembrane</keyword>
<feature type="region of interest" description="Disordered" evidence="1">
    <location>
        <begin position="150"/>
        <end position="233"/>
    </location>
</feature>
<feature type="compositionally biased region" description="Pro residues" evidence="1">
    <location>
        <begin position="354"/>
        <end position="369"/>
    </location>
</feature>
<keyword evidence="4" id="KW-1185">Reference proteome</keyword>
<name>A0A7W8QLP4_9ACTN</name>
<keyword evidence="2" id="KW-1133">Transmembrane helix</keyword>
<feature type="compositionally biased region" description="Low complexity" evidence="1">
    <location>
        <begin position="283"/>
        <end position="329"/>
    </location>
</feature>
<gene>
    <name evidence="3" type="ORF">HDA36_002704</name>
</gene>
<dbReference type="PRINTS" id="PR01217">
    <property type="entry name" value="PRICHEXTENSN"/>
</dbReference>
<keyword evidence="2" id="KW-0472">Membrane</keyword>
<dbReference type="Gene3D" id="1.10.10.10">
    <property type="entry name" value="Winged helix-like DNA-binding domain superfamily/Winged helix DNA-binding domain"/>
    <property type="match status" value="1"/>
</dbReference>
<comment type="caution">
    <text evidence="3">The sequence shown here is derived from an EMBL/GenBank/DDBJ whole genome shotgun (WGS) entry which is preliminary data.</text>
</comment>
<proteinExistence type="predicted"/>
<protein>
    <submittedName>
        <fullName evidence="3">DNA-directed RNA polymerase specialized sigma24 family protein</fullName>
    </submittedName>
</protein>
<keyword evidence="3" id="KW-0804">Transcription</keyword>
<dbReference type="SUPFAM" id="SSF88946">
    <property type="entry name" value="Sigma2 domain of RNA polymerase sigma factors"/>
    <property type="match status" value="1"/>
</dbReference>
<dbReference type="GO" id="GO:0003700">
    <property type="term" value="F:DNA-binding transcription factor activity"/>
    <property type="evidence" value="ECO:0007669"/>
    <property type="project" value="InterPro"/>
</dbReference>
<dbReference type="Gene3D" id="1.10.1740.10">
    <property type="match status" value="1"/>
</dbReference>
<feature type="compositionally biased region" description="Pro residues" evidence="1">
    <location>
        <begin position="376"/>
        <end position="392"/>
    </location>
</feature>
<reference evidence="3 4" key="1">
    <citation type="submission" date="2020-08" db="EMBL/GenBank/DDBJ databases">
        <title>Sequencing the genomes of 1000 actinobacteria strains.</title>
        <authorList>
            <person name="Klenk H.-P."/>
        </authorList>
    </citation>
    <scope>NUCLEOTIDE SEQUENCE [LARGE SCALE GENOMIC DNA]</scope>
    <source>
        <strain evidence="3 4">DSM 44551</strain>
    </source>
</reference>
<organism evidence="3 4">
    <name type="scientific">Nocardiopsis composta</name>
    <dbReference type="NCBI Taxonomy" id="157465"/>
    <lineage>
        <taxon>Bacteria</taxon>
        <taxon>Bacillati</taxon>
        <taxon>Actinomycetota</taxon>
        <taxon>Actinomycetes</taxon>
        <taxon>Streptosporangiales</taxon>
        <taxon>Nocardiopsidaceae</taxon>
        <taxon>Nocardiopsis</taxon>
    </lineage>
</organism>
<dbReference type="Proteomes" id="UP000572635">
    <property type="component" value="Unassembled WGS sequence"/>
</dbReference>
<evidence type="ECO:0000313" key="3">
    <source>
        <dbReference type="EMBL" id="MBB5432620.1"/>
    </source>
</evidence>
<dbReference type="RefSeq" id="WP_184392160.1">
    <property type="nucleotide sequence ID" value="NZ_JACHDB010000001.1"/>
</dbReference>
<feature type="region of interest" description="Disordered" evidence="1">
    <location>
        <begin position="283"/>
        <end position="413"/>
    </location>
</feature>
<keyword evidence="3" id="KW-0240">DNA-directed RNA polymerase</keyword>
<accession>A0A7W8QLP4</accession>
<evidence type="ECO:0000313" key="4">
    <source>
        <dbReference type="Proteomes" id="UP000572635"/>
    </source>
</evidence>
<feature type="compositionally biased region" description="Low complexity" evidence="1">
    <location>
        <begin position="336"/>
        <end position="353"/>
    </location>
</feature>
<dbReference type="InterPro" id="IPR013324">
    <property type="entry name" value="RNA_pol_sigma_r3/r4-like"/>
</dbReference>
<dbReference type="SUPFAM" id="SSF88659">
    <property type="entry name" value="Sigma3 and sigma4 domains of RNA polymerase sigma factors"/>
    <property type="match status" value="1"/>
</dbReference>
<sequence length="413" mass="42155">MTTEPERRYDAFAPALYRYCWSLVGPQAADAALRRALLAAPRLAGELSDPDDLQPWLFALARTACRRHGFAAVSPYAGLAASAEERPVAQMLAGLPPSSREMLELHLRHGLTASQIAKVCGLDRETCGELCRAAERRAAELLPEPAAALALLEPPGPPPGLFSGPLGSRAEAGEAAEEMRPLGPDGFPLHRRRGADRPTEPTGEAGEAGEAKEAGAAEEPFAQQPRPLPEDRVTTADVGVPLRPEPVRDGHRAWSWAAVSGLVTVALALMLSAAVLLSGPGTVAGAGPPPIGTGAPATAQATAPADRGDAPGEAPSSRPGSEPSAAPSPGTGGDGDPAPGSSGAPGEAPADRPSAPPAAPEDPEQPAPEPSRTADPAPPDPEPSGTAPPPTEEPPRSGPVSRFLDGIAELFSP</sequence>
<dbReference type="GO" id="GO:0006352">
    <property type="term" value="P:DNA-templated transcription initiation"/>
    <property type="evidence" value="ECO:0007669"/>
    <property type="project" value="InterPro"/>
</dbReference>
<dbReference type="InterPro" id="IPR013325">
    <property type="entry name" value="RNA_pol_sigma_r2"/>
</dbReference>
<dbReference type="AlphaFoldDB" id="A0A7W8QLP4"/>
<dbReference type="EMBL" id="JACHDB010000001">
    <property type="protein sequence ID" value="MBB5432620.1"/>
    <property type="molecule type" value="Genomic_DNA"/>
</dbReference>